<comment type="subcellular location">
    <subcellularLocation>
        <location evidence="1">Cell membrane</location>
        <topology evidence="1">Multi-pass membrane protein</topology>
    </subcellularLocation>
</comment>
<evidence type="ECO:0000313" key="9">
    <source>
        <dbReference type="EMBL" id="MFC7442252.1"/>
    </source>
</evidence>
<dbReference type="RefSeq" id="WP_379866013.1">
    <property type="nucleotide sequence ID" value="NZ_JBHTBW010000047.1"/>
</dbReference>
<protein>
    <submittedName>
        <fullName evidence="9">Type II secretion system F family protein</fullName>
    </submittedName>
</protein>
<name>A0ABW2RMD9_9BACL</name>
<dbReference type="PANTHER" id="PTHR30012:SF0">
    <property type="entry name" value="TYPE II SECRETION SYSTEM PROTEIN F-RELATED"/>
    <property type="match status" value="1"/>
</dbReference>
<organism evidence="9 10">
    <name type="scientific">Laceyella putida</name>
    <dbReference type="NCBI Taxonomy" id="110101"/>
    <lineage>
        <taxon>Bacteria</taxon>
        <taxon>Bacillati</taxon>
        <taxon>Bacillota</taxon>
        <taxon>Bacilli</taxon>
        <taxon>Bacillales</taxon>
        <taxon>Thermoactinomycetaceae</taxon>
        <taxon>Laceyella</taxon>
    </lineage>
</organism>
<evidence type="ECO:0000256" key="7">
    <source>
        <dbReference type="SAM" id="Phobius"/>
    </source>
</evidence>
<keyword evidence="3" id="KW-1003">Cell membrane</keyword>
<gene>
    <name evidence="9" type="ORF">ACFQNG_14265</name>
</gene>
<keyword evidence="10" id="KW-1185">Reference proteome</keyword>
<keyword evidence="4 7" id="KW-0812">Transmembrane</keyword>
<dbReference type="Pfam" id="PF00482">
    <property type="entry name" value="T2SSF"/>
    <property type="match status" value="2"/>
</dbReference>
<comment type="caution">
    <text evidence="9">The sequence shown here is derived from an EMBL/GenBank/DDBJ whole genome shotgun (WGS) entry which is preliminary data.</text>
</comment>
<dbReference type="Gene3D" id="1.20.81.30">
    <property type="entry name" value="Type II secretion system (T2SS), domain F"/>
    <property type="match status" value="2"/>
</dbReference>
<dbReference type="InterPro" id="IPR018076">
    <property type="entry name" value="T2SS_GspF_dom"/>
</dbReference>
<feature type="domain" description="Type II secretion system protein GspF" evidence="8">
    <location>
        <begin position="217"/>
        <end position="339"/>
    </location>
</feature>
<evidence type="ECO:0000313" key="10">
    <source>
        <dbReference type="Proteomes" id="UP001596500"/>
    </source>
</evidence>
<dbReference type="EMBL" id="JBHTBW010000047">
    <property type="protein sequence ID" value="MFC7442252.1"/>
    <property type="molecule type" value="Genomic_DNA"/>
</dbReference>
<dbReference type="PRINTS" id="PR00812">
    <property type="entry name" value="BCTERIALGSPF"/>
</dbReference>
<dbReference type="PANTHER" id="PTHR30012">
    <property type="entry name" value="GENERAL SECRETION PATHWAY PROTEIN"/>
    <property type="match status" value="1"/>
</dbReference>
<proteinExistence type="inferred from homology"/>
<evidence type="ECO:0000259" key="8">
    <source>
        <dbReference type="Pfam" id="PF00482"/>
    </source>
</evidence>
<comment type="similarity">
    <text evidence="2">Belongs to the GSP F family.</text>
</comment>
<evidence type="ECO:0000256" key="4">
    <source>
        <dbReference type="ARBA" id="ARBA00022692"/>
    </source>
</evidence>
<accession>A0ABW2RMD9</accession>
<feature type="domain" description="Type II secretion system protein GspF" evidence="8">
    <location>
        <begin position="16"/>
        <end position="134"/>
    </location>
</feature>
<feature type="transmembrane region" description="Helical" evidence="7">
    <location>
        <begin position="111"/>
        <end position="133"/>
    </location>
</feature>
<evidence type="ECO:0000256" key="5">
    <source>
        <dbReference type="ARBA" id="ARBA00022989"/>
    </source>
</evidence>
<feature type="transmembrane region" description="Helical" evidence="7">
    <location>
        <begin position="320"/>
        <end position="344"/>
    </location>
</feature>
<reference evidence="10" key="1">
    <citation type="journal article" date="2019" name="Int. J. Syst. Evol. Microbiol.">
        <title>The Global Catalogue of Microorganisms (GCM) 10K type strain sequencing project: providing services to taxonomists for standard genome sequencing and annotation.</title>
        <authorList>
            <consortium name="The Broad Institute Genomics Platform"/>
            <consortium name="The Broad Institute Genome Sequencing Center for Infectious Disease"/>
            <person name="Wu L."/>
            <person name="Ma J."/>
        </authorList>
    </citation>
    <scope>NUCLEOTIDE SEQUENCE [LARGE SCALE GENOMIC DNA]</scope>
    <source>
        <strain evidence="10">CGMCC 1.12942</strain>
    </source>
</reference>
<feature type="transmembrane region" description="Helical" evidence="7">
    <location>
        <begin position="164"/>
        <end position="185"/>
    </location>
</feature>
<evidence type="ECO:0000256" key="6">
    <source>
        <dbReference type="ARBA" id="ARBA00023136"/>
    </source>
</evidence>
<sequence length="347" mass="39265">MWRKNKWSAEKYMLYSQQMAHLLDSGIPLLTCLDLLAEQRLITKPFYRRLSEMLNEGFSLSGALEKLAFPSLFISFIRAAEEHGDYVHAFKQCEAYYEARARWARELGKSLIYPALVLAIAGLALSFLLGVVLPRFAELYQTMGVPLPKLTEWLFSLHASVRAWAPKMAMGMGGLMIISGLLRLAPRPMRAWFSRVLFFLPVIGSVLRHRMTHYITIQLGSLLKAGVPLLNALKTLRKMAPWSILGRSLTKMEANVMEGTSLSEAIQKSGRRLFLPSLVKMVALGEESGKLDEIMLHMAQGTELVIKNRLERLTRSIEPLFIFMIGLFIAMIVIAMFLPLLHIVRSI</sequence>
<dbReference type="InterPro" id="IPR003004">
    <property type="entry name" value="GspF/PilC"/>
</dbReference>
<evidence type="ECO:0000256" key="2">
    <source>
        <dbReference type="ARBA" id="ARBA00005745"/>
    </source>
</evidence>
<keyword evidence="5 7" id="KW-1133">Transmembrane helix</keyword>
<evidence type="ECO:0000256" key="3">
    <source>
        <dbReference type="ARBA" id="ARBA00022475"/>
    </source>
</evidence>
<dbReference type="Proteomes" id="UP001596500">
    <property type="component" value="Unassembled WGS sequence"/>
</dbReference>
<dbReference type="InterPro" id="IPR042094">
    <property type="entry name" value="T2SS_GspF_sf"/>
</dbReference>
<evidence type="ECO:0000256" key="1">
    <source>
        <dbReference type="ARBA" id="ARBA00004651"/>
    </source>
</evidence>
<keyword evidence="6 7" id="KW-0472">Membrane</keyword>